<dbReference type="InterPro" id="IPR036116">
    <property type="entry name" value="FN3_sf"/>
</dbReference>
<evidence type="ECO:0000259" key="5">
    <source>
        <dbReference type="PROSITE" id="PS50853"/>
    </source>
</evidence>
<keyword evidence="2" id="KW-0378">Hydrolase</keyword>
<dbReference type="Pfam" id="PF00041">
    <property type="entry name" value="fn3"/>
    <property type="match status" value="1"/>
</dbReference>
<dbReference type="AlphaFoldDB" id="A0AAU7M1K2"/>
<dbReference type="PROSITE" id="PS50853">
    <property type="entry name" value="FN3"/>
    <property type="match status" value="2"/>
</dbReference>
<reference evidence="6" key="1">
    <citation type="submission" date="2024-01" db="EMBL/GenBank/DDBJ databases">
        <title>The genome sequence of Micromonospora mangrovi CCTCC AA 2012012.</title>
        <authorList>
            <person name="Gao J."/>
        </authorList>
    </citation>
    <scope>NUCLEOTIDE SEQUENCE</scope>
    <source>
        <strain evidence="6">CCTCC AA 2012012</strain>
    </source>
</reference>
<evidence type="ECO:0000313" key="7">
    <source>
        <dbReference type="EMBL" id="XCH71874.1"/>
    </source>
</evidence>
<dbReference type="GO" id="GO:0000272">
    <property type="term" value="P:polysaccharide catabolic process"/>
    <property type="evidence" value="ECO:0007669"/>
    <property type="project" value="UniProtKB-KW"/>
</dbReference>
<evidence type="ECO:0000256" key="4">
    <source>
        <dbReference type="SAM" id="MobiDB-lite"/>
    </source>
</evidence>
<dbReference type="InterPro" id="IPR008972">
    <property type="entry name" value="Cupredoxin"/>
</dbReference>
<dbReference type="SUPFAM" id="SSF49265">
    <property type="entry name" value="Fibronectin type III"/>
    <property type="match status" value="2"/>
</dbReference>
<dbReference type="PANTHER" id="PTHR48267">
    <property type="entry name" value="CUPREDOXIN SUPERFAMILY PROTEIN"/>
    <property type="match status" value="1"/>
</dbReference>
<feature type="domain" description="Fibronectin type-III" evidence="5">
    <location>
        <begin position="909"/>
        <end position="1010"/>
    </location>
</feature>
<keyword evidence="3" id="KW-0624">Polysaccharide degradation</keyword>
<dbReference type="SMART" id="SM00060">
    <property type="entry name" value="FN3"/>
    <property type="match status" value="2"/>
</dbReference>
<organism evidence="6">
    <name type="scientific">Micromonospora sp. CCTCC AA 2012012</name>
    <dbReference type="NCBI Taxonomy" id="3111921"/>
    <lineage>
        <taxon>Bacteria</taxon>
        <taxon>Bacillati</taxon>
        <taxon>Actinomycetota</taxon>
        <taxon>Actinomycetes</taxon>
        <taxon>Micromonosporales</taxon>
        <taxon>Micromonosporaceae</taxon>
        <taxon>Micromonospora</taxon>
    </lineage>
</organism>
<dbReference type="EMBL" id="CP159342">
    <property type="protein sequence ID" value="XCH71874.1"/>
    <property type="molecule type" value="Genomic_DNA"/>
</dbReference>
<keyword evidence="2" id="KW-0326">Glycosidase</keyword>
<dbReference type="CDD" id="cd13844">
    <property type="entry name" value="CuRO_1_BOD_CotA_like"/>
    <property type="match status" value="1"/>
</dbReference>
<feature type="region of interest" description="Disordered" evidence="4">
    <location>
        <begin position="1"/>
        <end position="29"/>
    </location>
</feature>
<dbReference type="PANTHER" id="PTHR48267:SF1">
    <property type="entry name" value="BILIRUBIN OXIDASE"/>
    <property type="match status" value="1"/>
</dbReference>
<gene>
    <name evidence="7" type="ORF">ABUL08_16055</name>
    <name evidence="6" type="ORF">VK199_15990</name>
</gene>
<dbReference type="EMBL" id="CP157762">
    <property type="protein sequence ID" value="XBP91176.1"/>
    <property type="molecule type" value="Genomic_DNA"/>
</dbReference>
<keyword evidence="3" id="KW-0119">Carbohydrate metabolism</keyword>
<dbReference type="SUPFAM" id="SSF49503">
    <property type="entry name" value="Cupredoxins"/>
    <property type="match status" value="2"/>
</dbReference>
<sequence>MALFRRLRPGWADRTARTGEDHPPTVPAARVAETGPARPSLDPAVAPRCFGPVPNFAASPLPVSDRDGRVVPGTGIRKFVDPLPLPGGPGARLPVAVPDTITWPGCDYYEIGLQEYAQQLHRDLPATRLRGYRQLNLGTDATGHNTVSPPERPWHLGPLIRARRGRPVRIKFINQLPTGRAGELFLPVDGTVDGAGVGPLDGPAPYPQNRAVPHLAGAQTGWISAGNPWQWITPAGEITPYPTGVGTVPVPDMPPPGAGAVTLYFPNEQSGRLMWLHDNTLGLSRLTVYSGQLALCVLTDAAEERLVDDGVLPAEELPLVIQDKTFVPDDAQLAAQDPTWDRDRWGARGSLWHPHVYQSRQNPYRTDGVNPTGRWDYGPWTHDPDGTGSPWVAPVPNPHHDPVAEPDEPPLTPGVPHPSAVPEAYGDTPLVNGVAYPYLVVEPKAYRFRVLNACADRSLNLQLYRARADGPDEGDDGGPADPDTGEVPMVEAVRAADRPPYWPTDGRDGGVPDPRAAGPEFVRIGNECGLLPAPVVLPNRPVGFRVDRQDPAVLNVDGHTLLLAPGERADVVVDFSAVPPGSTLILYNDCPAPLPRFDPRYDHHTDAPDRTASGGLPPTRPGYGPNTRTLLQFRVTGTPAARYDLTRLAERLPGAYAASQRPPIVPQPAYDRAFGTRTLRETLVPAHATTVSFTPVGAVSPVTLPVTVKTVGQVFEPRHGRAVGRLGVRHPQAGPLTPGTLPLGPADPATEVLSVTEPTTPVGAPGDGTQLWRIVGDAPQTQVVHVSGCDVQLVNRVGWDGAVRPPDGGELGWKETFRVNPREDVIVALRPVPPPLPFKLGDSVRLLDPTRPAGVRLDATPVSPVDGQPATVVNHLVNLGWEYRWQSQAAGLRDQGMSRPLVLRVSPRAPTGLTATPAPGSATALPAVALAWTGNGGAPPASCHLLQRATDPGFTAGLTELTVAAGATRYTDATVTPGVTYHYRIRAENAVSCSAWSNSVPASVRLTAPAKVTATVPPAAPLRVALRWANRSFATGVDVQRATNPTFTSGPATTAIGVGDSHVDAAVAPDTTYYYRVRTTYLGAASPWSTVAVVTTPPRPTAPGGVGVLVAVPGPDTATVVLSWSAGPPPGPGAGFVVERATDPAFRGELAAFTVTGRGFTNTGLARGVTYHYRVRAFNVVGTSPWTTPAAVTTPP</sequence>
<reference evidence="7" key="2">
    <citation type="submission" date="2024-06" db="EMBL/GenBank/DDBJ databases">
        <title>Micromonospora mangrovi CCTCC AA 2012012 genome sequences.</title>
        <authorList>
            <person name="Gao J."/>
        </authorList>
    </citation>
    <scope>NUCLEOTIDE SEQUENCE</scope>
    <source>
        <strain evidence="7">CCTCC AA 2012012</strain>
    </source>
</reference>
<feature type="compositionally biased region" description="Basic and acidic residues" evidence="4">
    <location>
        <begin position="14"/>
        <end position="23"/>
    </location>
</feature>
<dbReference type="GO" id="GO:0016798">
    <property type="term" value="F:hydrolase activity, acting on glycosyl bonds"/>
    <property type="evidence" value="ECO:0007669"/>
    <property type="project" value="UniProtKB-KW"/>
</dbReference>
<dbReference type="InterPro" id="IPR013783">
    <property type="entry name" value="Ig-like_fold"/>
</dbReference>
<evidence type="ECO:0000256" key="1">
    <source>
        <dbReference type="ARBA" id="ARBA00010609"/>
    </source>
</evidence>
<accession>A0AAU7M1K2</accession>
<feature type="domain" description="Fibronectin type-III" evidence="5">
    <location>
        <begin position="1102"/>
        <end position="1196"/>
    </location>
</feature>
<name>A0AAU7M1K2_9ACTN</name>
<proteinExistence type="inferred from homology"/>
<evidence type="ECO:0000313" key="6">
    <source>
        <dbReference type="EMBL" id="XBP91176.1"/>
    </source>
</evidence>
<dbReference type="Gene3D" id="2.60.40.10">
    <property type="entry name" value="Immunoglobulins"/>
    <property type="match status" value="3"/>
</dbReference>
<dbReference type="InterPro" id="IPR003961">
    <property type="entry name" value="FN3_dom"/>
</dbReference>
<feature type="region of interest" description="Disordered" evidence="4">
    <location>
        <begin position="598"/>
        <end position="625"/>
    </location>
</feature>
<dbReference type="Gene3D" id="2.60.40.420">
    <property type="entry name" value="Cupredoxins - blue copper proteins"/>
    <property type="match status" value="3"/>
</dbReference>
<comment type="similarity">
    <text evidence="1">Belongs to the multicopper oxidase family.</text>
</comment>
<evidence type="ECO:0000256" key="2">
    <source>
        <dbReference type="ARBA" id="ARBA00023295"/>
    </source>
</evidence>
<protein>
    <recommendedName>
        <fullName evidence="5">Fibronectin type-III domain-containing protein</fullName>
    </recommendedName>
</protein>
<feature type="region of interest" description="Disordered" evidence="4">
    <location>
        <begin position="383"/>
        <end position="409"/>
    </location>
</feature>
<dbReference type="InterPro" id="IPR045087">
    <property type="entry name" value="Cu-oxidase_fam"/>
</dbReference>
<feature type="compositionally biased region" description="Basic and acidic residues" evidence="4">
    <location>
        <begin position="598"/>
        <end position="609"/>
    </location>
</feature>
<dbReference type="RefSeq" id="WP_350930724.1">
    <property type="nucleotide sequence ID" value="NZ_CP157762.1"/>
</dbReference>
<evidence type="ECO:0000256" key="3">
    <source>
        <dbReference type="ARBA" id="ARBA00023326"/>
    </source>
</evidence>
<dbReference type="CDD" id="cd00063">
    <property type="entry name" value="FN3"/>
    <property type="match status" value="1"/>
</dbReference>